<gene>
    <name evidence="3" type="ORF">A3E39_01830</name>
</gene>
<feature type="compositionally biased region" description="Basic and acidic residues" evidence="2">
    <location>
        <begin position="187"/>
        <end position="196"/>
    </location>
</feature>
<evidence type="ECO:0000256" key="1">
    <source>
        <dbReference type="SAM" id="Coils"/>
    </source>
</evidence>
<reference evidence="3 4" key="1">
    <citation type="journal article" date="2016" name="Nat. Commun.">
        <title>Thousands of microbial genomes shed light on interconnected biogeochemical processes in an aquifer system.</title>
        <authorList>
            <person name="Anantharaman K."/>
            <person name="Brown C.T."/>
            <person name="Hug L.A."/>
            <person name="Sharon I."/>
            <person name="Castelle C.J."/>
            <person name="Probst A.J."/>
            <person name="Thomas B.C."/>
            <person name="Singh A."/>
            <person name="Wilkins M.J."/>
            <person name="Karaoz U."/>
            <person name="Brodie E.L."/>
            <person name="Williams K.H."/>
            <person name="Hubbard S.S."/>
            <person name="Banfield J.F."/>
        </authorList>
    </citation>
    <scope>NUCLEOTIDE SEQUENCE [LARGE SCALE GENOMIC DNA]</scope>
</reference>
<dbReference type="EMBL" id="MGEH01000002">
    <property type="protein sequence ID" value="OGL79749.1"/>
    <property type="molecule type" value="Genomic_DNA"/>
</dbReference>
<evidence type="ECO:0000313" key="3">
    <source>
        <dbReference type="EMBL" id="OGL79749.1"/>
    </source>
</evidence>
<feature type="coiled-coil region" evidence="1">
    <location>
        <begin position="126"/>
        <end position="176"/>
    </location>
</feature>
<accession>A0A1F7UNB4</accession>
<keyword evidence="1" id="KW-0175">Coiled coil</keyword>
<feature type="compositionally biased region" description="Acidic residues" evidence="2">
    <location>
        <begin position="405"/>
        <end position="415"/>
    </location>
</feature>
<dbReference type="Proteomes" id="UP000176603">
    <property type="component" value="Unassembled WGS sequence"/>
</dbReference>
<name>A0A1F7UNB4_9BACT</name>
<evidence type="ECO:0000256" key="2">
    <source>
        <dbReference type="SAM" id="MobiDB-lite"/>
    </source>
</evidence>
<proteinExistence type="predicted"/>
<evidence type="ECO:0000313" key="4">
    <source>
        <dbReference type="Proteomes" id="UP000176603"/>
    </source>
</evidence>
<sequence>MTDQKPVRMVSGFTLNLTTSSALLKTDKRVGCPQLALTFTNQVIGRTRLFMHRNVKGDAVPRFPQVDTHLVARVGEYSRKFEEFLKVDVEGDPDLAKAVEAHETAIDKARDVERLCREHFEKIEGFKELEGAIDAQEKKVRRLQKSNRRGNLDADVREADEALRELYRERTELKAANPAPVTQQETTRLRNAEERSKGAVEDAWQRLLHGSKHRKHVLGKYLGQKRVKLTKLPENLMHAIAEHAVELYELETDAVPLPTDARGIPGARLGVVTKEDDKVVYSEMSCACDREVSMPWRHVLTALKPAHLNQLYRPGNRERLFVYAQLDADKPLTDDPVKSVDTLVIGAFPRGKHDVGWALILRNREWIQVIRNIDVIRTSGILEQLLPFWPDESHEKLSTEAPPTAEDEDREEYADPGDAGVEESGTNPAPPTLERSEGGRTEGSDAPADAVEQATSAATSSVN</sequence>
<protein>
    <submittedName>
        <fullName evidence="3">Uncharacterized protein</fullName>
    </submittedName>
</protein>
<feature type="region of interest" description="Disordered" evidence="2">
    <location>
        <begin position="176"/>
        <end position="196"/>
    </location>
</feature>
<comment type="caution">
    <text evidence="3">The sequence shown here is derived from an EMBL/GenBank/DDBJ whole genome shotgun (WGS) entry which is preliminary data.</text>
</comment>
<organism evidence="3 4">
    <name type="scientific">Candidatus Uhrbacteria bacterium RIFCSPHIGHO2_12_FULL_60_25</name>
    <dbReference type="NCBI Taxonomy" id="1802399"/>
    <lineage>
        <taxon>Bacteria</taxon>
        <taxon>Candidatus Uhriibacteriota</taxon>
    </lineage>
</organism>
<feature type="region of interest" description="Disordered" evidence="2">
    <location>
        <begin position="393"/>
        <end position="463"/>
    </location>
</feature>
<dbReference type="AlphaFoldDB" id="A0A1F7UNB4"/>
<feature type="compositionally biased region" description="Polar residues" evidence="2">
    <location>
        <begin position="453"/>
        <end position="463"/>
    </location>
</feature>
<feature type="compositionally biased region" description="Basic and acidic residues" evidence="2">
    <location>
        <begin position="434"/>
        <end position="443"/>
    </location>
</feature>